<organism evidence="2 3">
    <name type="scientific">Luteolibacter rhizosphaerae</name>
    <dbReference type="NCBI Taxonomy" id="2989719"/>
    <lineage>
        <taxon>Bacteria</taxon>
        <taxon>Pseudomonadati</taxon>
        <taxon>Verrucomicrobiota</taxon>
        <taxon>Verrucomicrobiia</taxon>
        <taxon>Verrucomicrobiales</taxon>
        <taxon>Verrucomicrobiaceae</taxon>
        <taxon>Luteolibacter</taxon>
    </lineage>
</organism>
<dbReference type="PANTHER" id="PTHR37524:SF2">
    <property type="entry name" value="RIBOSOMAL RNA METHYLTRANSFERASE FTSJ DOMAIN-CONTAINING PROTEIN"/>
    <property type="match status" value="1"/>
</dbReference>
<feature type="domain" description="Ribosomal RNA methyltransferase FtsJ" evidence="1">
    <location>
        <begin position="185"/>
        <end position="276"/>
    </location>
</feature>
<proteinExistence type="predicted"/>
<dbReference type="GO" id="GO:0008168">
    <property type="term" value="F:methyltransferase activity"/>
    <property type="evidence" value="ECO:0007669"/>
    <property type="project" value="UniProtKB-KW"/>
</dbReference>
<evidence type="ECO:0000313" key="3">
    <source>
        <dbReference type="Proteomes" id="UP001165653"/>
    </source>
</evidence>
<keyword evidence="3" id="KW-1185">Reference proteome</keyword>
<gene>
    <name evidence="2" type="ORF">OJ996_07180</name>
</gene>
<dbReference type="Gene3D" id="3.40.50.150">
    <property type="entry name" value="Vaccinia Virus protein VP39"/>
    <property type="match status" value="1"/>
</dbReference>
<dbReference type="GO" id="GO:0032259">
    <property type="term" value="P:methylation"/>
    <property type="evidence" value="ECO:0007669"/>
    <property type="project" value="UniProtKB-KW"/>
</dbReference>
<reference evidence="2" key="1">
    <citation type="submission" date="2022-10" db="EMBL/GenBank/DDBJ databases">
        <title>Luteolibacter sp. GHJ8, whole genome shotgun sequencing project.</title>
        <authorList>
            <person name="Zhao G."/>
            <person name="Shen L."/>
        </authorList>
    </citation>
    <scope>NUCLEOTIDE SEQUENCE</scope>
    <source>
        <strain evidence="2">GHJ8</strain>
    </source>
</reference>
<dbReference type="CDD" id="cd02440">
    <property type="entry name" value="AdoMet_MTases"/>
    <property type="match status" value="1"/>
</dbReference>
<dbReference type="RefSeq" id="WP_264512709.1">
    <property type="nucleotide sequence ID" value="NZ_JAPDDR010000003.1"/>
</dbReference>
<dbReference type="PANTHER" id="PTHR37524">
    <property type="entry name" value="RIBOSOMAL RNA LARGE SUBUNIT METHYLTRANSFERASE M"/>
    <property type="match status" value="1"/>
</dbReference>
<comment type="caution">
    <text evidence="2">The sequence shown here is derived from an EMBL/GenBank/DDBJ whole genome shotgun (WGS) entry which is preliminary data.</text>
</comment>
<dbReference type="InterPro" id="IPR029063">
    <property type="entry name" value="SAM-dependent_MTases_sf"/>
</dbReference>
<dbReference type="Proteomes" id="UP001165653">
    <property type="component" value="Unassembled WGS sequence"/>
</dbReference>
<accession>A0ABT3G0I6</accession>
<evidence type="ECO:0000259" key="1">
    <source>
        <dbReference type="Pfam" id="PF01728"/>
    </source>
</evidence>
<dbReference type="InterPro" id="IPR002877">
    <property type="entry name" value="RNA_MeTrfase_FtsJ_dom"/>
</dbReference>
<keyword evidence="2" id="KW-0489">Methyltransferase</keyword>
<keyword evidence="2" id="KW-0808">Transferase</keyword>
<dbReference type="Pfam" id="PF01728">
    <property type="entry name" value="FtsJ"/>
    <property type="match status" value="1"/>
</dbReference>
<name>A0ABT3G0I6_9BACT</name>
<dbReference type="EMBL" id="JAPDDR010000003">
    <property type="protein sequence ID" value="MCW1913348.1"/>
    <property type="molecule type" value="Genomic_DNA"/>
</dbReference>
<dbReference type="SUPFAM" id="SSF53335">
    <property type="entry name" value="S-adenosyl-L-methionine-dependent methyltransferases"/>
    <property type="match status" value="1"/>
</dbReference>
<evidence type="ECO:0000313" key="2">
    <source>
        <dbReference type="EMBL" id="MCW1913348.1"/>
    </source>
</evidence>
<protein>
    <submittedName>
        <fullName evidence="2">Class I SAM-dependent methyltransferase</fullName>
    </submittedName>
</protein>
<sequence length="353" mass="38487">MSELTAPSWLLRIPEVFAPFAKEILAGLSASPLKELGSDYHLVRLENPALLQESEWAKFVGWNLPVHHAWPCNPQKMDGFIEKAAQGLARKFADVSPQTLLTGPLQTAVAHPYYKHLATNLRGRALQLFPPLPAVAEVESQDPAAPTLFCLLGKEGLFAGLQSPRLANGFYPGGTKFISQSAGISRAGAKLAEALHHLLLHRQPPPQGARWLELGASPGGMTSELLARGYQVTAVDRADLDASLKRKPGLEFIRRDVDAFRPEPRDRFDALLCDMNGDPRVALRQVLRLAANVQTGGLIIFTLKGAGAETASELNAISRACVSYAGTAGVELLSETHLTYNRHEFTLFFEVTR</sequence>